<dbReference type="EMBL" id="FNPV01000001">
    <property type="protein sequence ID" value="SDY27938.1"/>
    <property type="molecule type" value="Genomic_DNA"/>
</dbReference>
<reference evidence="1 2" key="1">
    <citation type="submission" date="2016-10" db="EMBL/GenBank/DDBJ databases">
        <authorList>
            <person name="de Groot N.N."/>
        </authorList>
    </citation>
    <scope>NUCLEOTIDE SEQUENCE [LARGE SCALE GENOMIC DNA]</scope>
    <source>
        <strain evidence="1 2">APO</strain>
    </source>
</reference>
<sequence>MSEDLKRAGDGESLVTIRLLNGSRRSRTKRTGVVLAGSPPLEGQDIEELFLPYL</sequence>
<name>A0A1H3ILI2_9FIRM</name>
<proteinExistence type="predicted"/>
<keyword evidence="2" id="KW-1185">Reference proteome</keyword>
<gene>
    <name evidence="1" type="ORF">SAMN05192546_101184</name>
</gene>
<organism evidence="1 2">
    <name type="scientific">Tindallia californiensis</name>
    <dbReference type="NCBI Taxonomy" id="159292"/>
    <lineage>
        <taxon>Bacteria</taxon>
        <taxon>Bacillati</taxon>
        <taxon>Bacillota</taxon>
        <taxon>Clostridia</taxon>
        <taxon>Peptostreptococcales</taxon>
        <taxon>Tindalliaceae</taxon>
        <taxon>Tindallia</taxon>
    </lineage>
</organism>
<protein>
    <submittedName>
        <fullName evidence="1">Uncharacterized protein</fullName>
    </submittedName>
</protein>
<evidence type="ECO:0000313" key="1">
    <source>
        <dbReference type="EMBL" id="SDY27938.1"/>
    </source>
</evidence>
<dbReference type="Proteomes" id="UP000199230">
    <property type="component" value="Unassembled WGS sequence"/>
</dbReference>
<dbReference type="AlphaFoldDB" id="A0A1H3ILI2"/>
<evidence type="ECO:0000313" key="2">
    <source>
        <dbReference type="Proteomes" id="UP000199230"/>
    </source>
</evidence>
<accession>A0A1H3ILI2</accession>
<dbReference type="STRING" id="159292.SAMN05192546_101184"/>